<sequence length="159" mass="17710">MTVFTARTSAEAVVAAPRQAIWDALTDPDTLASLTPFLKRITPEGDSHWRWEMTGLDVLPIEVAPVFTEKMEFFELERIDFHHDPPAGRTERTAVTGWYVLKEVEGGTHLATSLEIALDLPLPKLSSKVVTTAMRGVIDQMGDRFSRNLLDHLGIDPKA</sequence>
<evidence type="ECO:0000313" key="1">
    <source>
        <dbReference type="EMBL" id="MEQ7847891.1"/>
    </source>
</evidence>
<dbReference type="InterPro" id="IPR023393">
    <property type="entry name" value="START-like_dom_sf"/>
</dbReference>
<protein>
    <submittedName>
        <fullName evidence="1">SRPBCC family protein</fullName>
    </submittedName>
</protein>
<dbReference type="RefSeq" id="WP_349804750.1">
    <property type="nucleotide sequence ID" value="NZ_JBEGDP010000011.1"/>
</dbReference>
<dbReference type="EMBL" id="JBEGDP010000011">
    <property type="protein sequence ID" value="MEQ7847891.1"/>
    <property type="molecule type" value="Genomic_DNA"/>
</dbReference>
<keyword evidence="2" id="KW-1185">Reference proteome</keyword>
<evidence type="ECO:0000313" key="2">
    <source>
        <dbReference type="Proteomes" id="UP001482520"/>
    </source>
</evidence>
<comment type="caution">
    <text evidence="1">The sequence shown here is derived from an EMBL/GenBank/DDBJ whole genome shotgun (WGS) entry which is preliminary data.</text>
</comment>
<proteinExistence type="predicted"/>
<reference evidence="1 2" key="1">
    <citation type="submission" date="2024-02" db="EMBL/GenBank/DDBJ databases">
        <title>Full genome sequence of Nocardioides kribbensis.</title>
        <authorList>
            <person name="Poletto B.L."/>
            <person name="Silva G."/>
            <person name="Galante D."/>
            <person name="Campos K.R."/>
            <person name="Santos M.B.N."/>
            <person name="Sacchi C.T."/>
        </authorList>
    </citation>
    <scope>NUCLEOTIDE SEQUENCE [LARGE SCALE GENOMIC DNA]</scope>
    <source>
        <strain evidence="1 2">O4R</strain>
    </source>
</reference>
<dbReference type="Proteomes" id="UP001482520">
    <property type="component" value="Unassembled WGS sequence"/>
</dbReference>
<dbReference type="Pfam" id="PF10604">
    <property type="entry name" value="Polyketide_cyc2"/>
    <property type="match status" value="1"/>
</dbReference>
<name>A0ABV1NZG6_9ACTN</name>
<dbReference type="Gene3D" id="3.30.530.20">
    <property type="match status" value="1"/>
</dbReference>
<gene>
    <name evidence="1" type="ORF">V6R90_11440</name>
</gene>
<dbReference type="InterPro" id="IPR019587">
    <property type="entry name" value="Polyketide_cyclase/dehydratase"/>
</dbReference>
<organism evidence="1 2">
    <name type="scientific">Nocardioides kribbensis</name>
    <dbReference type="NCBI Taxonomy" id="305517"/>
    <lineage>
        <taxon>Bacteria</taxon>
        <taxon>Bacillati</taxon>
        <taxon>Actinomycetota</taxon>
        <taxon>Actinomycetes</taxon>
        <taxon>Propionibacteriales</taxon>
        <taxon>Nocardioidaceae</taxon>
        <taxon>Nocardioides</taxon>
    </lineage>
</organism>
<accession>A0ABV1NZG6</accession>
<dbReference type="SUPFAM" id="SSF55961">
    <property type="entry name" value="Bet v1-like"/>
    <property type="match status" value="1"/>
</dbReference>